<evidence type="ECO:0000313" key="2">
    <source>
        <dbReference type="Proteomes" id="UP000288983"/>
    </source>
</evidence>
<evidence type="ECO:0000313" key="1">
    <source>
        <dbReference type="EMBL" id="RWU20913.1"/>
    </source>
</evidence>
<dbReference type="InterPro" id="IPR010780">
    <property type="entry name" value="DUF1375"/>
</dbReference>
<dbReference type="RefSeq" id="WP_128324516.1">
    <property type="nucleotide sequence ID" value="NZ_QJRG01000047.1"/>
</dbReference>
<organism evidence="1 2">
    <name type="scientific">Pseudomonas alkylphenolica</name>
    <dbReference type="NCBI Taxonomy" id="237609"/>
    <lineage>
        <taxon>Bacteria</taxon>
        <taxon>Pseudomonadati</taxon>
        <taxon>Pseudomonadota</taxon>
        <taxon>Gammaproteobacteria</taxon>
        <taxon>Pseudomonadales</taxon>
        <taxon>Pseudomonadaceae</taxon>
        <taxon>Pseudomonas</taxon>
    </lineage>
</organism>
<keyword evidence="1" id="KW-0449">Lipoprotein</keyword>
<accession>A0A443ZP90</accession>
<dbReference type="Pfam" id="PF07119">
    <property type="entry name" value="DUF1375"/>
    <property type="match status" value="1"/>
</dbReference>
<sequence>MKPWIAALLLAGLTGCGTIKTVTNEAGAVDDLARWESNCHSIPRAYSGVAYQFCNFDGPPRSGSHWSSGAILVDMAASGIADTLLIPYTGYQQFQHGNVPVRRLEY</sequence>
<dbReference type="EMBL" id="QJRG01000047">
    <property type="protein sequence ID" value="RWU20913.1"/>
    <property type="molecule type" value="Genomic_DNA"/>
</dbReference>
<dbReference type="PROSITE" id="PS51257">
    <property type="entry name" value="PROKAR_LIPOPROTEIN"/>
    <property type="match status" value="1"/>
</dbReference>
<gene>
    <name evidence="1" type="ORF">DM813_16990</name>
</gene>
<proteinExistence type="predicted"/>
<reference evidence="1 2" key="1">
    <citation type="submission" date="2018-06" db="EMBL/GenBank/DDBJ databases">
        <title>Bacteria isolated from soil of Wuhan.</title>
        <authorList>
            <person name="Wei X."/>
            <person name="Chunhua H."/>
        </authorList>
    </citation>
    <scope>NUCLEOTIDE SEQUENCE [LARGE SCALE GENOMIC DNA]</scope>
    <source>
        <strain evidence="2">xwS2</strain>
    </source>
</reference>
<dbReference type="OrthoDB" id="8547342at2"/>
<dbReference type="Proteomes" id="UP000288983">
    <property type="component" value="Unassembled WGS sequence"/>
</dbReference>
<name>A0A443ZP90_9PSED</name>
<dbReference type="AlphaFoldDB" id="A0A443ZP90"/>
<protein>
    <submittedName>
        <fullName evidence="1">YceK/YidQ family lipoprotein</fullName>
    </submittedName>
</protein>
<comment type="caution">
    <text evidence="1">The sequence shown here is derived from an EMBL/GenBank/DDBJ whole genome shotgun (WGS) entry which is preliminary data.</text>
</comment>